<evidence type="ECO:0000313" key="2">
    <source>
        <dbReference type="EMBL" id="CAD9815368.1"/>
    </source>
</evidence>
<dbReference type="AlphaFoldDB" id="A0A7S2UET7"/>
<sequence>MCHHALRKVAHDRYGRRGTTCRVLFRIATSLDVLEDRPTSWPAPPPGFTTKRVLGPGSDFDTGPRGKKRHKGHRNSGGFDEDMSMGPDGEHPALSTGLKASRAGFSMEELEAERAAKRATTADEVIPVTENTEASQ</sequence>
<proteinExistence type="predicted"/>
<protein>
    <submittedName>
        <fullName evidence="2">Uncharacterized protein</fullName>
    </submittedName>
</protein>
<gene>
    <name evidence="2" type="ORF">ASEP1449_LOCUS7194</name>
</gene>
<dbReference type="EMBL" id="HBHQ01010683">
    <property type="protein sequence ID" value="CAD9815368.1"/>
    <property type="molecule type" value="Transcribed_RNA"/>
</dbReference>
<name>A0A7S2UET7_9STRA</name>
<accession>A0A7S2UET7</accession>
<feature type="compositionally biased region" description="Basic residues" evidence="1">
    <location>
        <begin position="65"/>
        <end position="74"/>
    </location>
</feature>
<evidence type="ECO:0000256" key="1">
    <source>
        <dbReference type="SAM" id="MobiDB-lite"/>
    </source>
</evidence>
<reference evidence="2" key="1">
    <citation type="submission" date="2021-01" db="EMBL/GenBank/DDBJ databases">
        <authorList>
            <person name="Corre E."/>
            <person name="Pelletier E."/>
            <person name="Niang G."/>
            <person name="Scheremetjew M."/>
            <person name="Finn R."/>
            <person name="Kale V."/>
            <person name="Holt S."/>
            <person name="Cochrane G."/>
            <person name="Meng A."/>
            <person name="Brown T."/>
            <person name="Cohen L."/>
        </authorList>
    </citation>
    <scope>NUCLEOTIDE SEQUENCE</scope>
    <source>
        <strain evidence="2">CCMP2084</strain>
    </source>
</reference>
<feature type="region of interest" description="Disordered" evidence="1">
    <location>
        <begin position="36"/>
        <end position="136"/>
    </location>
</feature>
<organism evidence="2">
    <name type="scientific">Attheya septentrionalis</name>
    <dbReference type="NCBI Taxonomy" id="420275"/>
    <lineage>
        <taxon>Eukaryota</taxon>
        <taxon>Sar</taxon>
        <taxon>Stramenopiles</taxon>
        <taxon>Ochrophyta</taxon>
        <taxon>Bacillariophyta</taxon>
        <taxon>Coscinodiscophyceae</taxon>
        <taxon>Chaetocerotophycidae</taxon>
        <taxon>Chaetocerotales</taxon>
        <taxon>Attheyaceae</taxon>
        <taxon>Attheya</taxon>
    </lineage>
</organism>